<keyword evidence="1" id="KW-0812">Transmembrane</keyword>
<evidence type="ECO:0000256" key="1">
    <source>
        <dbReference type="SAM" id="Phobius"/>
    </source>
</evidence>
<protein>
    <submittedName>
        <fullName evidence="2">Uncharacterized protein</fullName>
    </submittedName>
</protein>
<evidence type="ECO:0000313" key="3">
    <source>
        <dbReference type="Proteomes" id="UP000184480"/>
    </source>
</evidence>
<name>A0A1M5F3V7_9BACT</name>
<feature type="transmembrane region" description="Helical" evidence="1">
    <location>
        <begin position="23"/>
        <end position="43"/>
    </location>
</feature>
<proteinExistence type="predicted"/>
<keyword evidence="1" id="KW-0472">Membrane</keyword>
<keyword evidence="1" id="KW-1133">Transmembrane helix</keyword>
<keyword evidence="3" id="KW-1185">Reference proteome</keyword>
<gene>
    <name evidence="2" type="ORF">SAMN05444362_11140</name>
</gene>
<reference evidence="3" key="1">
    <citation type="submission" date="2016-11" db="EMBL/GenBank/DDBJ databases">
        <authorList>
            <person name="Varghese N."/>
            <person name="Submissions S."/>
        </authorList>
    </citation>
    <scope>NUCLEOTIDE SEQUENCE [LARGE SCALE GENOMIC DNA]</scope>
    <source>
        <strain evidence="3">DSM 27370</strain>
    </source>
</reference>
<organism evidence="2 3">
    <name type="scientific">Dysgonomonas macrotermitis</name>
    <dbReference type="NCBI Taxonomy" id="1346286"/>
    <lineage>
        <taxon>Bacteria</taxon>
        <taxon>Pseudomonadati</taxon>
        <taxon>Bacteroidota</taxon>
        <taxon>Bacteroidia</taxon>
        <taxon>Bacteroidales</taxon>
        <taxon>Dysgonomonadaceae</taxon>
        <taxon>Dysgonomonas</taxon>
    </lineage>
</organism>
<accession>A0A1M5F3V7</accession>
<dbReference type="AlphaFoldDB" id="A0A1M5F3V7"/>
<dbReference type="RefSeq" id="WP_262485548.1">
    <property type="nucleotide sequence ID" value="NZ_BBXL01000006.1"/>
</dbReference>
<evidence type="ECO:0000313" key="2">
    <source>
        <dbReference type="EMBL" id="SHF86058.1"/>
    </source>
</evidence>
<sequence length="44" mass="4974">MDNTTLSENISYFRGTKPIENRLIGLHGIGIYPIIYHLTVVLVT</sequence>
<dbReference type="Proteomes" id="UP000184480">
    <property type="component" value="Unassembled WGS sequence"/>
</dbReference>
<dbReference type="EMBL" id="FQUC01000011">
    <property type="protein sequence ID" value="SHF86058.1"/>
    <property type="molecule type" value="Genomic_DNA"/>
</dbReference>